<feature type="region of interest" description="Disordered" evidence="1">
    <location>
        <begin position="1"/>
        <end position="20"/>
    </location>
</feature>
<comment type="caution">
    <text evidence="2">The sequence shown here is derived from an EMBL/GenBank/DDBJ whole genome shotgun (WGS) entry which is preliminary data.</text>
</comment>
<gene>
    <name evidence="2" type="ORF">GWK47_020722</name>
</gene>
<dbReference type="Proteomes" id="UP000770661">
    <property type="component" value="Unassembled WGS sequence"/>
</dbReference>
<evidence type="ECO:0000256" key="1">
    <source>
        <dbReference type="SAM" id="MobiDB-lite"/>
    </source>
</evidence>
<keyword evidence="3" id="KW-1185">Reference proteome</keyword>
<name>A0A8J5CH93_CHIOP</name>
<dbReference type="EMBL" id="JACEEZ010023377">
    <property type="protein sequence ID" value="KAG0711375.1"/>
    <property type="molecule type" value="Genomic_DNA"/>
</dbReference>
<sequence>MRTPQEWASGRGENPGPREGHCCRALDIGGFDRVWHAPSSQSYASGAPSKFSDYLRARELKGAAAKSLGEAGIPEEESWLLDQGVWEVPYKGQAPSSGVPASVGRRGQKHWLSLTKSGRAVRLIMDSGAGEEPDFTVFSTAETCGPHRDVKGASAAGCLTRTHSGTLRRAQVTKGPLSKPPPEYYTPCPTWQNRISFLVTLAGGSLLASQSAWRYTKVQEFKEI</sequence>
<proteinExistence type="predicted"/>
<evidence type="ECO:0000313" key="3">
    <source>
        <dbReference type="Proteomes" id="UP000770661"/>
    </source>
</evidence>
<accession>A0A8J5CH93</accession>
<organism evidence="2 3">
    <name type="scientific">Chionoecetes opilio</name>
    <name type="common">Atlantic snow crab</name>
    <name type="synonym">Cancer opilio</name>
    <dbReference type="NCBI Taxonomy" id="41210"/>
    <lineage>
        <taxon>Eukaryota</taxon>
        <taxon>Metazoa</taxon>
        <taxon>Ecdysozoa</taxon>
        <taxon>Arthropoda</taxon>
        <taxon>Crustacea</taxon>
        <taxon>Multicrustacea</taxon>
        <taxon>Malacostraca</taxon>
        <taxon>Eumalacostraca</taxon>
        <taxon>Eucarida</taxon>
        <taxon>Decapoda</taxon>
        <taxon>Pleocyemata</taxon>
        <taxon>Brachyura</taxon>
        <taxon>Eubrachyura</taxon>
        <taxon>Majoidea</taxon>
        <taxon>Majidae</taxon>
        <taxon>Chionoecetes</taxon>
    </lineage>
</organism>
<protein>
    <submittedName>
        <fullName evidence="2">Uncharacterized protein</fullName>
    </submittedName>
</protein>
<dbReference type="AlphaFoldDB" id="A0A8J5CH93"/>
<reference evidence="2" key="1">
    <citation type="submission" date="2020-07" db="EMBL/GenBank/DDBJ databases">
        <title>The High-quality genome of the commercially important snow crab, Chionoecetes opilio.</title>
        <authorList>
            <person name="Jeong J.-H."/>
            <person name="Ryu S."/>
        </authorList>
    </citation>
    <scope>NUCLEOTIDE SEQUENCE</scope>
    <source>
        <strain evidence="2">MADBK_172401_WGS</strain>
        <tissue evidence="2">Digestive gland</tissue>
    </source>
</reference>
<evidence type="ECO:0000313" key="2">
    <source>
        <dbReference type="EMBL" id="KAG0711375.1"/>
    </source>
</evidence>